<dbReference type="AlphaFoldDB" id="A0A9X8DYN1"/>
<feature type="region of interest" description="Disordered" evidence="1">
    <location>
        <begin position="55"/>
        <end position="91"/>
    </location>
</feature>
<reference evidence="2 3" key="1">
    <citation type="journal article" date="2018" name="J. Invertebr. Pathol.">
        <title>New genotyping method for the causative agent of crayfish plague (Aphanomyces astaci) based on whole genome data.</title>
        <authorList>
            <person name="Minardi D."/>
            <person name="Studholme D.J."/>
            <person name="van der Giezen M."/>
            <person name="Pretto T."/>
            <person name="Oidtmann B."/>
        </authorList>
    </citation>
    <scope>NUCLEOTIDE SEQUENCE [LARGE SCALE GENOMIC DNA]</scope>
    <source>
        <strain evidence="2 3">KB13</strain>
    </source>
</reference>
<feature type="region of interest" description="Disordered" evidence="1">
    <location>
        <begin position="109"/>
        <end position="154"/>
    </location>
</feature>
<accession>A0A9X8DYN1</accession>
<name>A0A9X8DYN1_APHAT</name>
<evidence type="ECO:0000313" key="3">
    <source>
        <dbReference type="Proteomes" id="UP000275652"/>
    </source>
</evidence>
<evidence type="ECO:0000256" key="1">
    <source>
        <dbReference type="SAM" id="MobiDB-lite"/>
    </source>
</evidence>
<organism evidence="2 3">
    <name type="scientific">Aphanomyces astaci</name>
    <name type="common">Crayfish plague agent</name>
    <dbReference type="NCBI Taxonomy" id="112090"/>
    <lineage>
        <taxon>Eukaryota</taxon>
        <taxon>Sar</taxon>
        <taxon>Stramenopiles</taxon>
        <taxon>Oomycota</taxon>
        <taxon>Saprolegniomycetes</taxon>
        <taxon>Saprolegniales</taxon>
        <taxon>Verrucalvaceae</taxon>
        <taxon>Aphanomyces</taxon>
    </lineage>
</organism>
<feature type="compositionally biased region" description="Acidic residues" evidence="1">
    <location>
        <begin position="127"/>
        <end position="141"/>
    </location>
</feature>
<gene>
    <name evidence="2" type="ORF">DYB28_006897</name>
</gene>
<proteinExistence type="predicted"/>
<protein>
    <submittedName>
        <fullName evidence="2">Uncharacterized protein</fullName>
    </submittedName>
</protein>
<dbReference type="Proteomes" id="UP000275652">
    <property type="component" value="Unassembled WGS sequence"/>
</dbReference>
<dbReference type="EMBL" id="QUTI01026120">
    <property type="protein sequence ID" value="RLO05851.1"/>
    <property type="molecule type" value="Genomic_DNA"/>
</dbReference>
<sequence length="154" mass="18083">MPLIRTCYDLTMCEHEGHPFTLISRFNSVLNIGELWTELRTSTTLPALHLCNISTHREHDHPREHDGDYERTEAERYHHEPDDESKDGDSDYLRCQDLARESTSNRGRDLFDLRDIDDGNERGVGECDFDSNIENRDPDDDSDRHRFKTFQDDT</sequence>
<feature type="compositionally biased region" description="Basic and acidic residues" evidence="1">
    <location>
        <begin position="109"/>
        <end position="125"/>
    </location>
</feature>
<evidence type="ECO:0000313" key="2">
    <source>
        <dbReference type="EMBL" id="RLO05851.1"/>
    </source>
</evidence>
<comment type="caution">
    <text evidence="2">The sequence shown here is derived from an EMBL/GenBank/DDBJ whole genome shotgun (WGS) entry which is preliminary data.</text>
</comment>